<gene>
    <name evidence="1" type="ORF">JCM16776_1652</name>
</gene>
<reference evidence="1 2" key="1">
    <citation type="submission" date="2019-07" db="EMBL/GenBank/DDBJ databases">
        <title>Complete Genome Sequence of Leptotrichia shahii Strain JCM 16776.</title>
        <authorList>
            <person name="Watanabe S."/>
            <person name="Cui L."/>
        </authorList>
    </citation>
    <scope>NUCLEOTIDE SEQUENCE [LARGE SCALE GENOMIC DNA]</scope>
    <source>
        <strain evidence="1 2">JCM16776</strain>
    </source>
</reference>
<organism evidence="1 2">
    <name type="scientific">Leptotrichia shahii</name>
    <dbReference type="NCBI Taxonomy" id="157691"/>
    <lineage>
        <taxon>Bacteria</taxon>
        <taxon>Fusobacteriati</taxon>
        <taxon>Fusobacteriota</taxon>
        <taxon>Fusobacteriia</taxon>
        <taxon>Fusobacteriales</taxon>
        <taxon>Leptotrichiaceae</taxon>
        <taxon>Leptotrichia</taxon>
    </lineage>
</organism>
<keyword evidence="2" id="KW-1185">Reference proteome</keyword>
<dbReference type="AlphaFoldDB" id="A0A510JSJ2"/>
<dbReference type="OrthoDB" id="9878272at2"/>
<proteinExistence type="predicted"/>
<name>A0A510JSJ2_9FUSO</name>
<dbReference type="RefSeq" id="WP_018450541.1">
    <property type="nucleotide sequence ID" value="NZ_AP019827.1"/>
</dbReference>
<evidence type="ECO:0000313" key="2">
    <source>
        <dbReference type="Proteomes" id="UP000322617"/>
    </source>
</evidence>
<dbReference type="EMBL" id="AP019827">
    <property type="protein sequence ID" value="BBM41425.1"/>
    <property type="molecule type" value="Genomic_DNA"/>
</dbReference>
<sequence length="114" mass="13202">MKKLVLGIFLLGIIVFGRSGEVGKKDIGETNGYCQNGVILKKWEIERGDFSPITKARVKYEVCVLDGLRYRNIIAELEGRDDFQNSELRNYIQIVDSPTTVDYDKRILYLRIWN</sequence>
<evidence type="ECO:0000313" key="1">
    <source>
        <dbReference type="EMBL" id="BBM41425.1"/>
    </source>
</evidence>
<dbReference type="STRING" id="1122172.GCA_000373045_00921"/>
<accession>A0A510JSJ2</accession>
<protein>
    <submittedName>
        <fullName evidence="1">Uncharacterized protein</fullName>
    </submittedName>
</protein>
<dbReference type="KEGG" id="lsz:JCM16776_1652"/>
<dbReference type="Proteomes" id="UP000322617">
    <property type="component" value="Chromosome"/>
</dbReference>